<organism evidence="1 2">
    <name type="scientific">Scortum barcoo</name>
    <name type="common">barcoo grunter</name>
    <dbReference type="NCBI Taxonomy" id="214431"/>
    <lineage>
        <taxon>Eukaryota</taxon>
        <taxon>Metazoa</taxon>
        <taxon>Chordata</taxon>
        <taxon>Craniata</taxon>
        <taxon>Vertebrata</taxon>
        <taxon>Euteleostomi</taxon>
        <taxon>Actinopterygii</taxon>
        <taxon>Neopterygii</taxon>
        <taxon>Teleostei</taxon>
        <taxon>Neoteleostei</taxon>
        <taxon>Acanthomorphata</taxon>
        <taxon>Eupercaria</taxon>
        <taxon>Centrarchiformes</taxon>
        <taxon>Terapontoidei</taxon>
        <taxon>Terapontidae</taxon>
        <taxon>Scortum</taxon>
    </lineage>
</organism>
<accession>A0ACB8VIY4</accession>
<dbReference type="EMBL" id="CM041551">
    <property type="protein sequence ID" value="KAI3355435.1"/>
    <property type="molecule type" value="Genomic_DNA"/>
</dbReference>
<evidence type="ECO:0000313" key="2">
    <source>
        <dbReference type="Proteomes" id="UP000831701"/>
    </source>
</evidence>
<sequence length="1598" mass="178488">MCIKSLFSSFLAACHYKERVSSKASPPEVTWLLSRVYEVYGYTWEYDDKAELLLMQHFDTFDTSNELWQCINSTLPGVSRKSDGWVGLGCCELAISFECRRECRQASSKNDITKVCKKVTETSLYSCITKNEMGSTCCSYAGRHTTCREYCQAIFRTDSTPTVSQINAVKEYCQSHSAQLLSCVSNFTKSYPIRSPIDSLYCCDRAEATHCQEACRRILRTMSTEHEIMEGLIEECGSQPLPQEPMWQCFLGSAHPPSPPEEEPPHPAKMDCAKLHCCSKANTSLCRDMCQEISTNWGSQTWQDFDQLCEYNPVETELINCLADVREPCQLGCKDLTYCTNFNNRPTELFRSCNVQSDQGAMNDIKLWSNGTIKMPFMNIPVLDIRKCLPDMWKAVACSLQIKPCHSKSRGSVICKSDCVDILTQCGDKKRFHEGRTPERICELLSPIDDPERCIPLHRYLTPSSLGNKIVEEVIHPCNPNPCPSNHLCQVNRKGCLDELHCQPYLCVPGCKLGEASEFLVQQDARIQVPTRAGPAGCYEVCSCGPSGRLENCVEMPCVDTNKPCIVGGQRKSHGTSFRIDCHTCSCFAGDTICSTRECLSSDEDRRHFSGLPCGCPDRFVEVCASNGRTYPSACVARCMGFKDHQFVFGPCRHINPCANKPCQRNQRCIPKYRVCLSDSSDCPQYECVGRPAACDKSSVEPACDTDGLVHPNLCQLQQAGKTLAYMGHCQDACRKPQQVCGHNGETYNTVCDAYSDRVAVDYEGLCHTVGALSDVAPESACSAIPCPPLSTPGCRPVTPPGACCPICASMLQILWNKEQMNTFSKLNKNQPVTVHDVLQILRLHISVPQCDVFGYLSIDHELVVLITPVDQQPTPLQKYQRQHKELLVPPGRHLLPTHPSPSQTGQGGGEERKKGQKERKHGSESEEREGATQSCAEFRGKCLICEMTQSGADALQCYCDRCSANSSCTTDGVCFVAIRKSGSRLTTEQRQCVHENELIPRDRPFICAPSVKHDTGIYPICCTTDYCNKEPNLDIPGPTVKTPLLGPVALAAVIAGPVCVLCLLLVFAFYVCHSHRGLGAGGAGAHHHHHHRVPNEEDPSMDHPFITVGTTLKDLIYDMTTSGSGSGLPLLVQRTIARTIILQESIGKGRFGEVWRGKWRGEEVAVKIFSSREERSWFREAEIYQTVMLRHENILGFIAADNKDNGTWTQLWLVSDYHEHGSLFDYLNRYTVTVEGMIKLSLSTASGLAHLHMEIVGTQGKPAIAHRDLKSKNILVKKNGTCCIADLGLAVRHDSATDTIDIAPNHRVGTKRYMAPEVLDDSINMKHFESFKRADIYAMGLVFWEIASRCSMGGIHEDYQLPYYDLVQSDPSVEEMRKVVCEQKLRPNIPNRWQSCELAKSEQSFQTTCCKLEASIAELEDRSRRNNVRIINLLEKVENGDAADFVSSSLTKWLPTLNGGKMEVMRAHRIGPERNTGSRTLICKMLRYTDRGRILKAARGSRIEVNGKEIRFAVDYSSYTIKQRRSFSQAMETARKLGFIPFLIYPAKLKLSRGSEALRVMAKIMRECWYANSAARLTALRIKKTLSQLSQQEGIKM</sequence>
<dbReference type="Proteomes" id="UP000831701">
    <property type="component" value="Chromosome 21"/>
</dbReference>
<gene>
    <name evidence="1" type="ORF">L3Q82_017901</name>
</gene>
<comment type="caution">
    <text evidence="1">The sequence shown here is derived from an EMBL/GenBank/DDBJ whole genome shotgun (WGS) entry which is preliminary data.</text>
</comment>
<evidence type="ECO:0000313" key="1">
    <source>
        <dbReference type="EMBL" id="KAI3355435.1"/>
    </source>
</evidence>
<proteinExistence type="predicted"/>
<keyword evidence="2" id="KW-1185">Reference proteome</keyword>
<name>A0ACB8VIY4_9TELE</name>
<reference evidence="1" key="1">
    <citation type="submission" date="2022-04" db="EMBL/GenBank/DDBJ databases">
        <title>Jade perch genome.</title>
        <authorList>
            <person name="Chao B."/>
        </authorList>
    </citation>
    <scope>NUCLEOTIDE SEQUENCE</scope>
    <source>
        <strain evidence="1">CB-2022</strain>
    </source>
</reference>
<protein>
    <submittedName>
        <fullName evidence="1">Uncharacterized protein</fullName>
    </submittedName>
</protein>